<keyword evidence="6" id="KW-0411">Iron-sulfur</keyword>
<dbReference type="OrthoDB" id="9810688at2"/>
<keyword evidence="1" id="KW-0813">Transport</keyword>
<keyword evidence="7" id="KW-1133">Transmembrane helix</keyword>
<proteinExistence type="predicted"/>
<keyword evidence="4" id="KW-0249">Electron transport</keyword>
<feature type="domain" description="4Fe-4S ferredoxin-type" evidence="8">
    <location>
        <begin position="186"/>
        <end position="215"/>
    </location>
</feature>
<dbReference type="Proteomes" id="UP000220527">
    <property type="component" value="Unassembled WGS sequence"/>
</dbReference>
<dbReference type="AlphaFoldDB" id="A0A2A6RLM6"/>
<organism evidence="9 10">
    <name type="scientific">Candidatus Viridilinea mediisalina</name>
    <dbReference type="NCBI Taxonomy" id="2024553"/>
    <lineage>
        <taxon>Bacteria</taxon>
        <taxon>Bacillati</taxon>
        <taxon>Chloroflexota</taxon>
        <taxon>Chloroflexia</taxon>
        <taxon>Chloroflexales</taxon>
        <taxon>Chloroflexineae</taxon>
        <taxon>Oscillochloridaceae</taxon>
        <taxon>Candidatus Viridilinea</taxon>
    </lineage>
</organism>
<evidence type="ECO:0000313" key="10">
    <source>
        <dbReference type="Proteomes" id="UP000220527"/>
    </source>
</evidence>
<dbReference type="EMBL" id="NQWI01000021">
    <property type="protein sequence ID" value="PDW03779.1"/>
    <property type="molecule type" value="Genomic_DNA"/>
</dbReference>
<evidence type="ECO:0000259" key="8">
    <source>
        <dbReference type="PROSITE" id="PS51379"/>
    </source>
</evidence>
<keyword evidence="2" id="KW-0004">4Fe-4S</keyword>
<evidence type="ECO:0000256" key="2">
    <source>
        <dbReference type="ARBA" id="ARBA00022485"/>
    </source>
</evidence>
<feature type="domain" description="4Fe-4S ferredoxin-type" evidence="8">
    <location>
        <begin position="216"/>
        <end position="245"/>
    </location>
</feature>
<feature type="transmembrane region" description="Helical" evidence="7">
    <location>
        <begin position="135"/>
        <end position="154"/>
    </location>
</feature>
<keyword evidence="10" id="KW-1185">Reference proteome</keyword>
<name>A0A2A6RLM6_9CHLR</name>
<evidence type="ECO:0000313" key="9">
    <source>
        <dbReference type="EMBL" id="PDW03779.1"/>
    </source>
</evidence>
<feature type="transmembrane region" description="Helical" evidence="7">
    <location>
        <begin position="97"/>
        <end position="115"/>
    </location>
</feature>
<dbReference type="PANTHER" id="PTHR30176:SF3">
    <property type="entry name" value="FERREDOXIN-TYPE PROTEIN NAPH"/>
    <property type="match status" value="1"/>
</dbReference>
<dbReference type="PROSITE" id="PS51379">
    <property type="entry name" value="4FE4S_FER_2"/>
    <property type="match status" value="2"/>
</dbReference>
<dbReference type="GO" id="GO:0005886">
    <property type="term" value="C:plasma membrane"/>
    <property type="evidence" value="ECO:0007669"/>
    <property type="project" value="TreeGrafter"/>
</dbReference>
<dbReference type="PANTHER" id="PTHR30176">
    <property type="entry name" value="FERREDOXIN-TYPE PROTEIN NAPH"/>
    <property type="match status" value="1"/>
</dbReference>
<comment type="caution">
    <text evidence="9">The sequence shown here is derived from an EMBL/GenBank/DDBJ whole genome shotgun (WGS) entry which is preliminary data.</text>
</comment>
<gene>
    <name evidence="9" type="ORF">CJ255_06900</name>
</gene>
<keyword evidence="5" id="KW-0408">Iron</keyword>
<dbReference type="Gene3D" id="3.30.70.20">
    <property type="match status" value="1"/>
</dbReference>
<sequence>MKARQRPLRQRVRMTILLIAWLLFPVTIFYFSPYLIVQATAEGVVSGSLIVFTLMLLSALLLGRAYCGWACPAAGLQEAALPINPAAVASWLGRIKWVIWSLWMALLIVLMLRAGGYTRIDPFYNLAGGLSINEIAWYPIFLLVNGLALGLAVFAGRRGFCHAICWMAPFMVVGQRLGAALRLPRLRLYTTPSACTGCQVCTRSCPMSLPVHSIVQSERQISDDCILCGNCVDNCKHQAIRFGFGNPARSKVCDLSVEVTK</sequence>
<evidence type="ECO:0000256" key="3">
    <source>
        <dbReference type="ARBA" id="ARBA00022723"/>
    </source>
</evidence>
<dbReference type="Pfam" id="PF12801">
    <property type="entry name" value="Fer4_5"/>
    <property type="match status" value="2"/>
</dbReference>
<evidence type="ECO:0000256" key="1">
    <source>
        <dbReference type="ARBA" id="ARBA00022448"/>
    </source>
</evidence>
<keyword evidence="7" id="KW-0472">Membrane</keyword>
<protein>
    <recommendedName>
        <fullName evidence="8">4Fe-4S ferredoxin-type domain-containing protein</fullName>
    </recommendedName>
</protein>
<reference evidence="10" key="1">
    <citation type="submission" date="2017-08" db="EMBL/GenBank/DDBJ databases">
        <authorList>
            <person name="Grouzdev D.S."/>
            <person name="Gaisin V.A."/>
            <person name="Rysina M.S."/>
            <person name="Gorlenko V.M."/>
        </authorList>
    </citation>
    <scope>NUCLEOTIDE SEQUENCE [LARGE SCALE GENOMIC DNA]</scope>
    <source>
        <strain evidence="10">Kir15-3F</strain>
    </source>
</reference>
<dbReference type="RefSeq" id="WP_097643354.1">
    <property type="nucleotide sequence ID" value="NZ_NQWI01000021.1"/>
</dbReference>
<evidence type="ECO:0000256" key="4">
    <source>
        <dbReference type="ARBA" id="ARBA00022982"/>
    </source>
</evidence>
<accession>A0A2A6RLM6</accession>
<feature type="transmembrane region" description="Helical" evidence="7">
    <location>
        <begin position="43"/>
        <end position="62"/>
    </location>
</feature>
<dbReference type="GO" id="GO:0046872">
    <property type="term" value="F:metal ion binding"/>
    <property type="evidence" value="ECO:0007669"/>
    <property type="project" value="UniProtKB-KW"/>
</dbReference>
<keyword evidence="7" id="KW-0812">Transmembrane</keyword>
<evidence type="ECO:0000256" key="6">
    <source>
        <dbReference type="ARBA" id="ARBA00023014"/>
    </source>
</evidence>
<dbReference type="SUPFAM" id="SSF54862">
    <property type="entry name" value="4Fe-4S ferredoxins"/>
    <property type="match status" value="1"/>
</dbReference>
<feature type="transmembrane region" description="Helical" evidence="7">
    <location>
        <begin position="12"/>
        <end position="31"/>
    </location>
</feature>
<evidence type="ECO:0000256" key="5">
    <source>
        <dbReference type="ARBA" id="ARBA00023004"/>
    </source>
</evidence>
<dbReference type="GO" id="GO:0051539">
    <property type="term" value="F:4 iron, 4 sulfur cluster binding"/>
    <property type="evidence" value="ECO:0007669"/>
    <property type="project" value="UniProtKB-KW"/>
</dbReference>
<keyword evidence="3" id="KW-0479">Metal-binding</keyword>
<evidence type="ECO:0000256" key="7">
    <source>
        <dbReference type="SAM" id="Phobius"/>
    </source>
</evidence>
<dbReference type="InterPro" id="IPR051684">
    <property type="entry name" value="Electron_Trans/Redox"/>
</dbReference>
<dbReference type="Pfam" id="PF13187">
    <property type="entry name" value="Fer4_9"/>
    <property type="match status" value="1"/>
</dbReference>
<dbReference type="InterPro" id="IPR017896">
    <property type="entry name" value="4Fe4S_Fe-S-bd"/>
</dbReference>